<feature type="transmembrane region" description="Helical" evidence="1">
    <location>
        <begin position="6"/>
        <end position="28"/>
    </location>
</feature>
<evidence type="ECO:0000256" key="1">
    <source>
        <dbReference type="SAM" id="Phobius"/>
    </source>
</evidence>
<keyword evidence="1" id="KW-0472">Membrane</keyword>
<dbReference type="Proteomes" id="UP000029585">
    <property type="component" value="Unassembled WGS sequence"/>
</dbReference>
<keyword evidence="3" id="KW-1185">Reference proteome</keyword>
<organism evidence="2 3">
    <name type="scientific">Flavonifractor plautii 1_3_50AFAA</name>
    <dbReference type="NCBI Taxonomy" id="742738"/>
    <lineage>
        <taxon>Bacteria</taxon>
        <taxon>Bacillati</taxon>
        <taxon>Bacillota</taxon>
        <taxon>Clostridia</taxon>
        <taxon>Eubacteriales</taxon>
        <taxon>Oscillospiraceae</taxon>
        <taxon>Flavonifractor</taxon>
    </lineage>
</organism>
<evidence type="ECO:0000313" key="2">
    <source>
        <dbReference type="EMBL" id="KGF53564.1"/>
    </source>
</evidence>
<dbReference type="RefSeq" id="WP_195446491.1">
    <property type="nucleotide sequence ID" value="NZ_KN174167.1"/>
</dbReference>
<comment type="caution">
    <text evidence="2">The sequence shown here is derived from an EMBL/GenBank/DDBJ whole genome shotgun (WGS) entry which is preliminary data.</text>
</comment>
<dbReference type="AlphaFoldDB" id="A0A096D7N3"/>
<dbReference type="PATRIC" id="fig|742738.3.peg.3726"/>
<name>A0A096D7N3_FLAPL</name>
<protein>
    <submittedName>
        <fullName evidence="2">Uncharacterized protein</fullName>
    </submittedName>
</protein>
<evidence type="ECO:0000313" key="3">
    <source>
        <dbReference type="Proteomes" id="UP000029585"/>
    </source>
</evidence>
<proteinExistence type="predicted"/>
<keyword evidence="1" id="KW-0812">Transmembrane</keyword>
<gene>
    <name evidence="2" type="ORF">HMPREF9460_03620</name>
</gene>
<dbReference type="HOGENOM" id="CLU_217515_0_0_9"/>
<reference evidence="2 3" key="1">
    <citation type="submission" date="2011-08" db="EMBL/GenBank/DDBJ databases">
        <title>The Genome Sequence of Clostridium orbiscindens 1_3_50AFAA.</title>
        <authorList>
            <consortium name="The Broad Institute Genome Sequencing Platform"/>
            <person name="Earl A."/>
            <person name="Ward D."/>
            <person name="Feldgarden M."/>
            <person name="Gevers D."/>
            <person name="Daigneault M."/>
            <person name="Strauss J."/>
            <person name="Allen-Vercoe E."/>
            <person name="Young S.K."/>
            <person name="Zeng Q."/>
            <person name="Gargeya S."/>
            <person name="Fitzgerald M."/>
            <person name="Haas B."/>
            <person name="Abouelleil A."/>
            <person name="Alvarado L."/>
            <person name="Arachchi H.M."/>
            <person name="Berlin A."/>
            <person name="Brown A."/>
            <person name="Chapman S.B."/>
            <person name="Chen Z."/>
            <person name="Dunbar C."/>
            <person name="Freedman E."/>
            <person name="Gearin G."/>
            <person name="Gellesch M."/>
            <person name="Goldberg J."/>
            <person name="Griggs A."/>
            <person name="Gujja S."/>
            <person name="Heiman D."/>
            <person name="Howarth C."/>
            <person name="Larson L."/>
            <person name="Lui A."/>
            <person name="MacDonald P.J.P."/>
            <person name="Montmayeur A."/>
            <person name="Murphy C."/>
            <person name="Neiman D."/>
            <person name="Pearson M."/>
            <person name="Priest M."/>
            <person name="Roberts A."/>
            <person name="Saif S."/>
            <person name="Shea T."/>
            <person name="Shenoy N."/>
            <person name="Sisk P."/>
            <person name="Stolte C."/>
            <person name="Sykes S."/>
            <person name="Wortman J."/>
            <person name="Nusbaum C."/>
            <person name="Birren B."/>
        </authorList>
    </citation>
    <scope>NUCLEOTIDE SEQUENCE [LARGE SCALE GENOMIC DNA]</scope>
    <source>
        <strain evidence="2 3">1_3_50AFAA</strain>
    </source>
</reference>
<sequence length="45" mass="4649">MGILPYTAMTYGLTAVISLLVVAIIVGISKLTSRPGQTDDGEGEP</sequence>
<dbReference type="EMBL" id="ADLO01000109">
    <property type="protein sequence ID" value="KGF53564.1"/>
    <property type="molecule type" value="Genomic_DNA"/>
</dbReference>
<accession>A0A096D7N3</accession>
<keyword evidence="1" id="KW-1133">Transmembrane helix</keyword>